<dbReference type="PANTHER" id="PTHR23245:SF25">
    <property type="entry name" value="TRNA WYBUTOSINE-SYNTHESIZING PROTEIN 2 HOMOLOG"/>
    <property type="match status" value="1"/>
</dbReference>
<dbReference type="GO" id="GO:0030488">
    <property type="term" value="P:tRNA methylation"/>
    <property type="evidence" value="ECO:0007669"/>
    <property type="project" value="TreeGrafter"/>
</dbReference>
<dbReference type="GO" id="GO:0008175">
    <property type="term" value="F:tRNA methyltransferase activity"/>
    <property type="evidence" value="ECO:0007669"/>
    <property type="project" value="TreeGrafter"/>
</dbReference>
<dbReference type="PANTHER" id="PTHR23245">
    <property type="entry name" value="TRNA METHYLTRANSFERASE"/>
    <property type="match status" value="1"/>
</dbReference>
<accession>A0A9D5HNE3</accession>
<dbReference type="InterPro" id="IPR029063">
    <property type="entry name" value="SAM-dependent_MTases_sf"/>
</dbReference>
<dbReference type="AlphaFoldDB" id="A0A9D5HNE3"/>
<protein>
    <submittedName>
        <fullName evidence="1">Uncharacterized protein</fullName>
    </submittedName>
</protein>
<comment type="caution">
    <text evidence="1">The sequence shown here is derived from an EMBL/GenBank/DDBJ whole genome shotgun (WGS) entry which is preliminary data.</text>
</comment>
<dbReference type="EMBL" id="JAGGNH010000002">
    <property type="protein sequence ID" value="KAJ0983059.1"/>
    <property type="molecule type" value="Genomic_DNA"/>
</dbReference>
<dbReference type="OrthoDB" id="263283at2759"/>
<dbReference type="GO" id="GO:0031591">
    <property type="term" value="P:wybutosine biosynthetic process"/>
    <property type="evidence" value="ECO:0007669"/>
    <property type="project" value="TreeGrafter"/>
</dbReference>
<proteinExistence type="predicted"/>
<keyword evidence="2" id="KW-1185">Reference proteome</keyword>
<sequence>MAQLDCKEEIIVDLFAGIGYFVLPFLVKIDGGMLHIHGNVIDSEESSWLEYVVKTITNIAKSEGLCWQISVEHLERVKWYGPHIRHLVADLSCKKL</sequence>
<reference evidence="1" key="2">
    <citation type="journal article" date="2022" name="Hortic Res">
        <title>The genome of Dioscorea zingiberensis sheds light on the biosynthesis, origin and evolution of the medicinally important diosgenin saponins.</title>
        <authorList>
            <person name="Li Y."/>
            <person name="Tan C."/>
            <person name="Li Z."/>
            <person name="Guo J."/>
            <person name="Li S."/>
            <person name="Chen X."/>
            <person name="Wang C."/>
            <person name="Dai X."/>
            <person name="Yang H."/>
            <person name="Song W."/>
            <person name="Hou L."/>
            <person name="Xu J."/>
            <person name="Tong Z."/>
            <person name="Xu A."/>
            <person name="Yuan X."/>
            <person name="Wang W."/>
            <person name="Yang Q."/>
            <person name="Chen L."/>
            <person name="Sun Z."/>
            <person name="Wang K."/>
            <person name="Pan B."/>
            <person name="Chen J."/>
            <person name="Bao Y."/>
            <person name="Liu F."/>
            <person name="Qi X."/>
            <person name="Gang D.R."/>
            <person name="Wen J."/>
            <person name="Li J."/>
        </authorList>
    </citation>
    <scope>NUCLEOTIDE SEQUENCE</scope>
    <source>
        <strain evidence="1">Dzin_1.0</strain>
    </source>
</reference>
<dbReference type="Proteomes" id="UP001085076">
    <property type="component" value="Miscellaneous, Linkage group lg02"/>
</dbReference>
<reference evidence="1" key="1">
    <citation type="submission" date="2021-03" db="EMBL/GenBank/DDBJ databases">
        <authorList>
            <person name="Li Z."/>
            <person name="Yang C."/>
        </authorList>
    </citation>
    <scope>NUCLEOTIDE SEQUENCE</scope>
    <source>
        <strain evidence="1">Dzin_1.0</strain>
        <tissue evidence="1">Leaf</tissue>
    </source>
</reference>
<dbReference type="GO" id="GO:0005737">
    <property type="term" value="C:cytoplasm"/>
    <property type="evidence" value="ECO:0007669"/>
    <property type="project" value="TreeGrafter"/>
</dbReference>
<name>A0A9D5HNE3_9LILI</name>
<dbReference type="Gene3D" id="3.40.50.150">
    <property type="entry name" value="Vaccinia Virus protein VP39"/>
    <property type="match status" value="2"/>
</dbReference>
<evidence type="ECO:0000313" key="1">
    <source>
        <dbReference type="EMBL" id="KAJ0983059.1"/>
    </source>
</evidence>
<organism evidence="1 2">
    <name type="scientific">Dioscorea zingiberensis</name>
    <dbReference type="NCBI Taxonomy" id="325984"/>
    <lineage>
        <taxon>Eukaryota</taxon>
        <taxon>Viridiplantae</taxon>
        <taxon>Streptophyta</taxon>
        <taxon>Embryophyta</taxon>
        <taxon>Tracheophyta</taxon>
        <taxon>Spermatophyta</taxon>
        <taxon>Magnoliopsida</taxon>
        <taxon>Liliopsida</taxon>
        <taxon>Dioscoreales</taxon>
        <taxon>Dioscoreaceae</taxon>
        <taxon>Dioscorea</taxon>
    </lineage>
</organism>
<evidence type="ECO:0000313" key="2">
    <source>
        <dbReference type="Proteomes" id="UP001085076"/>
    </source>
</evidence>
<gene>
    <name evidence="1" type="ORF">J5N97_011314</name>
</gene>